<protein>
    <submittedName>
        <fullName evidence="2">Uncharacterized protein</fullName>
    </submittedName>
</protein>
<feature type="compositionally biased region" description="Basic and acidic residues" evidence="1">
    <location>
        <begin position="81"/>
        <end position="91"/>
    </location>
</feature>
<feature type="region of interest" description="Disordered" evidence="1">
    <location>
        <begin position="59"/>
        <end position="151"/>
    </location>
</feature>
<keyword evidence="3" id="KW-1185">Reference proteome</keyword>
<dbReference type="AlphaFoldDB" id="A0A176VPP1"/>
<dbReference type="EMBL" id="LVLJ01003038">
    <property type="protein sequence ID" value="OAE22859.1"/>
    <property type="molecule type" value="Genomic_DNA"/>
</dbReference>
<proteinExistence type="predicted"/>
<feature type="compositionally biased region" description="Acidic residues" evidence="1">
    <location>
        <begin position="112"/>
        <end position="123"/>
    </location>
</feature>
<name>A0A176VPP1_MARPO</name>
<sequence>MEHPSVHSITELFFTHRHSFKSLNGSSGKLKKDTGDEKRKRVVYARSRAYSRGQRCRQIGIGRSWNISSGERSARPIYESSGERGGRFRGREGKRRAGRAGEDEEGEKRVEEEEEEEVELNEETESRSEGKSQFGQSQEDEEEEEDLRREF</sequence>
<evidence type="ECO:0000313" key="2">
    <source>
        <dbReference type="EMBL" id="OAE22859.1"/>
    </source>
</evidence>
<accession>A0A176VPP1</accession>
<evidence type="ECO:0000313" key="3">
    <source>
        <dbReference type="Proteomes" id="UP000077202"/>
    </source>
</evidence>
<reference evidence="2" key="1">
    <citation type="submission" date="2016-03" db="EMBL/GenBank/DDBJ databases">
        <title>Mechanisms controlling the formation of the plant cell surface in tip-growing cells are functionally conserved among land plants.</title>
        <authorList>
            <person name="Honkanen S."/>
            <person name="Jones V.A."/>
            <person name="Morieri G."/>
            <person name="Champion C."/>
            <person name="Hetherington A.J."/>
            <person name="Kelly S."/>
            <person name="Saint-Marcoux D."/>
            <person name="Proust H."/>
            <person name="Prescott H."/>
            <person name="Dolan L."/>
        </authorList>
    </citation>
    <scope>NUCLEOTIDE SEQUENCE [LARGE SCALE GENOMIC DNA]</scope>
    <source>
        <tissue evidence="2">Whole gametophyte</tissue>
    </source>
</reference>
<organism evidence="2 3">
    <name type="scientific">Marchantia polymorpha subsp. ruderalis</name>
    <dbReference type="NCBI Taxonomy" id="1480154"/>
    <lineage>
        <taxon>Eukaryota</taxon>
        <taxon>Viridiplantae</taxon>
        <taxon>Streptophyta</taxon>
        <taxon>Embryophyta</taxon>
        <taxon>Marchantiophyta</taxon>
        <taxon>Marchantiopsida</taxon>
        <taxon>Marchantiidae</taxon>
        <taxon>Marchantiales</taxon>
        <taxon>Marchantiaceae</taxon>
        <taxon>Marchantia</taxon>
    </lineage>
</organism>
<dbReference type="Proteomes" id="UP000077202">
    <property type="component" value="Unassembled WGS sequence"/>
</dbReference>
<evidence type="ECO:0000256" key="1">
    <source>
        <dbReference type="SAM" id="MobiDB-lite"/>
    </source>
</evidence>
<comment type="caution">
    <text evidence="2">The sequence shown here is derived from an EMBL/GenBank/DDBJ whole genome shotgun (WGS) entry which is preliminary data.</text>
</comment>
<gene>
    <name evidence="2" type="ORF">AXG93_4139s1020</name>
</gene>